<gene>
    <name evidence="4" type="ORF">ACFOY2_03175</name>
</gene>
<feature type="domain" description="Nbr1 FW" evidence="3">
    <location>
        <begin position="233"/>
        <end position="331"/>
    </location>
</feature>
<feature type="compositionally biased region" description="Polar residues" evidence="1">
    <location>
        <begin position="1"/>
        <end position="11"/>
    </location>
</feature>
<feature type="region of interest" description="Disordered" evidence="1">
    <location>
        <begin position="1"/>
        <end position="29"/>
    </location>
</feature>
<evidence type="ECO:0000313" key="5">
    <source>
        <dbReference type="Proteomes" id="UP001595851"/>
    </source>
</evidence>
<feature type="region of interest" description="Disordered" evidence="1">
    <location>
        <begin position="110"/>
        <end position="171"/>
    </location>
</feature>
<dbReference type="Proteomes" id="UP001595851">
    <property type="component" value="Unassembled WGS sequence"/>
</dbReference>
<comment type="caution">
    <text evidence="4">The sequence shown here is derived from an EMBL/GenBank/DDBJ whole genome shotgun (WGS) entry which is preliminary data.</text>
</comment>
<keyword evidence="2" id="KW-0472">Membrane</keyword>
<name>A0ABV8G1V8_9ACTN</name>
<dbReference type="InterPro" id="IPR013783">
    <property type="entry name" value="Ig-like_fold"/>
</dbReference>
<dbReference type="Pfam" id="PF16158">
    <property type="entry name" value="N_BRCA1_IG"/>
    <property type="match status" value="1"/>
</dbReference>
<protein>
    <submittedName>
        <fullName evidence="4">NBR1-Ig-like domain-containing protein</fullName>
    </submittedName>
</protein>
<feature type="transmembrane region" description="Helical" evidence="2">
    <location>
        <begin position="179"/>
        <end position="200"/>
    </location>
</feature>
<dbReference type="CDD" id="cd14947">
    <property type="entry name" value="NBR1_like"/>
    <property type="match status" value="1"/>
</dbReference>
<evidence type="ECO:0000256" key="1">
    <source>
        <dbReference type="SAM" id="MobiDB-lite"/>
    </source>
</evidence>
<keyword evidence="5" id="KW-1185">Reference proteome</keyword>
<proteinExistence type="predicted"/>
<sequence length="333" mass="35710">MAETSGSQDEGTGSRRGRRPIRPAPESGPVALLAHRLWQLKEEAGDPSFADMASRLGAAASKSSLAAAARGSTLPSWETTWEFVRVLAVDQLGQDPEEVRREWRAHWQRAANASDSENETSMEPHPPAGSQARPPSNEPAPGQPASAEPTSGQPTSVQPSSGQAASAESGVRLTSVRRLTLLATVSGVVGVGAALLAWLVPIRGESEPSASPTPSTTLHTTPHDNSVFERDVTYPDGTLVDRGSSFDKTWRIRNAGTVPWEGRYLTRMNDTPCQAPKRVEIRPVRPGESVDITVRVRAADDPGQCKIFWKMTDADGTPLLAGKKPIFLDVTVN</sequence>
<reference evidence="5" key="1">
    <citation type="journal article" date="2019" name="Int. J. Syst. Evol. Microbiol.">
        <title>The Global Catalogue of Microorganisms (GCM) 10K type strain sequencing project: providing services to taxonomists for standard genome sequencing and annotation.</title>
        <authorList>
            <consortium name="The Broad Institute Genomics Platform"/>
            <consortium name="The Broad Institute Genome Sequencing Center for Infectious Disease"/>
            <person name="Wu L."/>
            <person name="Ma J."/>
        </authorList>
    </citation>
    <scope>NUCLEOTIDE SEQUENCE [LARGE SCALE GENOMIC DNA]</scope>
    <source>
        <strain evidence="5">TBRC 1276</strain>
    </source>
</reference>
<keyword evidence="2" id="KW-0812">Transmembrane</keyword>
<feature type="compositionally biased region" description="Low complexity" evidence="1">
    <location>
        <begin position="207"/>
        <end position="220"/>
    </location>
</feature>
<organism evidence="4 5">
    <name type="scientific">Nonomuraea purpurea</name>
    <dbReference type="NCBI Taxonomy" id="1849276"/>
    <lineage>
        <taxon>Bacteria</taxon>
        <taxon>Bacillati</taxon>
        <taxon>Actinomycetota</taxon>
        <taxon>Actinomycetes</taxon>
        <taxon>Streptosporangiales</taxon>
        <taxon>Streptosporangiaceae</taxon>
        <taxon>Nonomuraea</taxon>
    </lineage>
</organism>
<dbReference type="PANTHER" id="PTHR20930:SF0">
    <property type="entry name" value="PROTEIN ILRUN"/>
    <property type="match status" value="1"/>
</dbReference>
<accession>A0ABV8G1V8</accession>
<evidence type="ECO:0000256" key="2">
    <source>
        <dbReference type="SAM" id="Phobius"/>
    </source>
</evidence>
<dbReference type="Gene3D" id="2.60.40.10">
    <property type="entry name" value="Immunoglobulins"/>
    <property type="match status" value="1"/>
</dbReference>
<evidence type="ECO:0000313" key="4">
    <source>
        <dbReference type="EMBL" id="MFC4006209.1"/>
    </source>
</evidence>
<feature type="region of interest" description="Disordered" evidence="1">
    <location>
        <begin position="206"/>
        <end position="227"/>
    </location>
</feature>
<feature type="compositionally biased region" description="Polar residues" evidence="1">
    <location>
        <begin position="111"/>
        <end position="121"/>
    </location>
</feature>
<dbReference type="RefSeq" id="WP_379526364.1">
    <property type="nucleotide sequence ID" value="NZ_JBHSBI010000001.1"/>
</dbReference>
<dbReference type="EMBL" id="JBHSBI010000001">
    <property type="protein sequence ID" value="MFC4006209.1"/>
    <property type="molecule type" value="Genomic_DNA"/>
</dbReference>
<dbReference type="PANTHER" id="PTHR20930">
    <property type="entry name" value="OVARIAN CARCINOMA ANTIGEN CA125-RELATED"/>
    <property type="match status" value="1"/>
</dbReference>
<evidence type="ECO:0000259" key="3">
    <source>
        <dbReference type="Pfam" id="PF16158"/>
    </source>
</evidence>
<keyword evidence="2" id="KW-1133">Transmembrane helix</keyword>
<dbReference type="InterPro" id="IPR032350">
    <property type="entry name" value="Nbr1_FW"/>
</dbReference>
<feature type="compositionally biased region" description="Polar residues" evidence="1">
    <location>
        <begin position="148"/>
        <end position="166"/>
    </location>
</feature>